<evidence type="ECO:0000313" key="1">
    <source>
        <dbReference type="EMBL" id="RNA12035.1"/>
    </source>
</evidence>
<evidence type="ECO:0000313" key="2">
    <source>
        <dbReference type="Proteomes" id="UP000276133"/>
    </source>
</evidence>
<name>A0A3M7QM19_BRAPC</name>
<proteinExistence type="predicted"/>
<dbReference type="EMBL" id="REGN01005784">
    <property type="protein sequence ID" value="RNA12035.1"/>
    <property type="molecule type" value="Genomic_DNA"/>
</dbReference>
<protein>
    <submittedName>
        <fullName evidence="1">Uncharacterized protein</fullName>
    </submittedName>
</protein>
<dbReference type="Proteomes" id="UP000276133">
    <property type="component" value="Unassembled WGS sequence"/>
</dbReference>
<gene>
    <name evidence="1" type="ORF">BpHYR1_015051</name>
</gene>
<sequence>MEIDISQDLLNFEQHLQQVTCGARLDSSLNMQFSQILRNLKIFFSSLKNLILTQFNKKRDKKLNLTSNLN</sequence>
<comment type="caution">
    <text evidence="1">The sequence shown here is derived from an EMBL/GenBank/DDBJ whole genome shotgun (WGS) entry which is preliminary data.</text>
</comment>
<accession>A0A3M7QM19</accession>
<keyword evidence="2" id="KW-1185">Reference proteome</keyword>
<organism evidence="1 2">
    <name type="scientific">Brachionus plicatilis</name>
    <name type="common">Marine rotifer</name>
    <name type="synonym">Brachionus muelleri</name>
    <dbReference type="NCBI Taxonomy" id="10195"/>
    <lineage>
        <taxon>Eukaryota</taxon>
        <taxon>Metazoa</taxon>
        <taxon>Spiralia</taxon>
        <taxon>Gnathifera</taxon>
        <taxon>Rotifera</taxon>
        <taxon>Eurotatoria</taxon>
        <taxon>Monogononta</taxon>
        <taxon>Pseudotrocha</taxon>
        <taxon>Ploima</taxon>
        <taxon>Brachionidae</taxon>
        <taxon>Brachionus</taxon>
    </lineage>
</organism>
<dbReference type="AlphaFoldDB" id="A0A3M7QM19"/>
<reference evidence="1 2" key="1">
    <citation type="journal article" date="2018" name="Sci. Rep.">
        <title>Genomic signatures of local adaptation to the degree of environmental predictability in rotifers.</title>
        <authorList>
            <person name="Franch-Gras L."/>
            <person name="Hahn C."/>
            <person name="Garcia-Roger E.M."/>
            <person name="Carmona M.J."/>
            <person name="Serra M."/>
            <person name="Gomez A."/>
        </authorList>
    </citation>
    <scope>NUCLEOTIDE SEQUENCE [LARGE SCALE GENOMIC DNA]</scope>
    <source>
        <strain evidence="1">HYR1</strain>
    </source>
</reference>